<proteinExistence type="predicted"/>
<keyword evidence="3" id="KW-0804">Transcription</keyword>
<keyword evidence="1" id="KW-0805">Transcription regulation</keyword>
<dbReference type="InterPro" id="IPR036388">
    <property type="entry name" value="WH-like_DNA-bd_sf"/>
</dbReference>
<protein>
    <submittedName>
        <fullName evidence="5">FadR family transcriptional regulator</fullName>
    </submittedName>
</protein>
<dbReference type="SMART" id="SM00895">
    <property type="entry name" value="FCD"/>
    <property type="match status" value="1"/>
</dbReference>
<dbReference type="Gene3D" id="1.10.10.10">
    <property type="entry name" value="Winged helix-like DNA-binding domain superfamily/Winged helix DNA-binding domain"/>
    <property type="match status" value="1"/>
</dbReference>
<name>A0A2S5SXT8_9BURK</name>
<dbReference type="Proteomes" id="UP000238605">
    <property type="component" value="Unassembled WGS sequence"/>
</dbReference>
<dbReference type="InterPro" id="IPR008920">
    <property type="entry name" value="TF_FadR/GntR_C"/>
</dbReference>
<keyword evidence="2" id="KW-0238">DNA-binding</keyword>
<dbReference type="GO" id="GO:0003677">
    <property type="term" value="F:DNA binding"/>
    <property type="evidence" value="ECO:0007669"/>
    <property type="project" value="UniProtKB-KW"/>
</dbReference>
<dbReference type="InterPro" id="IPR011711">
    <property type="entry name" value="GntR_C"/>
</dbReference>
<evidence type="ECO:0000313" key="6">
    <source>
        <dbReference type="Proteomes" id="UP000238605"/>
    </source>
</evidence>
<feature type="domain" description="HTH gntR-type" evidence="4">
    <location>
        <begin position="1"/>
        <end position="66"/>
    </location>
</feature>
<dbReference type="OrthoDB" id="5450856at2"/>
<dbReference type="SUPFAM" id="SSF48008">
    <property type="entry name" value="GntR ligand-binding domain-like"/>
    <property type="match status" value="1"/>
</dbReference>
<evidence type="ECO:0000256" key="2">
    <source>
        <dbReference type="ARBA" id="ARBA00023125"/>
    </source>
</evidence>
<reference evidence="5 6" key="1">
    <citation type="submission" date="2018-02" db="EMBL/GenBank/DDBJ databases">
        <title>Reclassifiation of [Polyangium] brachysporum DSM 7029 as Guopingzhaonella breviflexa gen. nov., sp. nov., a member of the family Comamonadaceae.</title>
        <authorList>
            <person name="Tang B."/>
        </authorList>
    </citation>
    <scope>NUCLEOTIDE SEQUENCE [LARGE SCALE GENOMIC DNA]</scope>
    <source>
        <strain evidence="5 6">BCRC 80649</strain>
    </source>
</reference>
<dbReference type="PANTHER" id="PTHR43537">
    <property type="entry name" value="TRANSCRIPTIONAL REGULATOR, GNTR FAMILY"/>
    <property type="match status" value="1"/>
</dbReference>
<dbReference type="PRINTS" id="PR00035">
    <property type="entry name" value="HTHGNTR"/>
</dbReference>
<dbReference type="Pfam" id="PF07729">
    <property type="entry name" value="FCD"/>
    <property type="match status" value="1"/>
</dbReference>
<sequence length="224" mass="24519">MDVAVDAMRQRLERGAWRVGERIPIEPELAAELGVSRNTVREAVRVLAFSGVLEVRQGDGTYVRSAVDTTDMAQGLSGASLREHLEVRAMLEVEAARLAAQRRTPEDQERIFAALALRGERPDKRRKDVFIEHDLAFHRAVVDAAHNPALGKLYGFFARAVRATLKGMMARPDLPEPDYAAHAAVAEAIARRDPEGAAQAARELLQPILDALDPLPPPPTAPEA</sequence>
<dbReference type="InterPro" id="IPR036390">
    <property type="entry name" value="WH_DNA-bd_sf"/>
</dbReference>
<dbReference type="SMART" id="SM00345">
    <property type="entry name" value="HTH_GNTR"/>
    <property type="match status" value="1"/>
</dbReference>
<dbReference type="AlphaFoldDB" id="A0A2S5SXT8"/>
<dbReference type="InterPro" id="IPR000524">
    <property type="entry name" value="Tscrpt_reg_HTH_GntR"/>
</dbReference>
<dbReference type="Pfam" id="PF00392">
    <property type="entry name" value="GntR"/>
    <property type="match status" value="1"/>
</dbReference>
<dbReference type="CDD" id="cd07377">
    <property type="entry name" value="WHTH_GntR"/>
    <property type="match status" value="1"/>
</dbReference>
<gene>
    <name evidence="5" type="ORF">C1704_03665</name>
</gene>
<dbReference type="EMBL" id="PSNX01000003">
    <property type="protein sequence ID" value="PPE67570.1"/>
    <property type="molecule type" value="Genomic_DNA"/>
</dbReference>
<dbReference type="PANTHER" id="PTHR43537:SF5">
    <property type="entry name" value="UXU OPERON TRANSCRIPTIONAL REGULATOR"/>
    <property type="match status" value="1"/>
</dbReference>
<dbReference type="PROSITE" id="PS50949">
    <property type="entry name" value="HTH_GNTR"/>
    <property type="match status" value="1"/>
</dbReference>
<accession>A0A2S5SXT8</accession>
<evidence type="ECO:0000256" key="1">
    <source>
        <dbReference type="ARBA" id="ARBA00023015"/>
    </source>
</evidence>
<organism evidence="5 6">
    <name type="scientific">Caldimonas caldifontis</name>
    <dbReference type="NCBI Taxonomy" id="1452508"/>
    <lineage>
        <taxon>Bacteria</taxon>
        <taxon>Pseudomonadati</taxon>
        <taxon>Pseudomonadota</taxon>
        <taxon>Betaproteobacteria</taxon>
        <taxon>Burkholderiales</taxon>
        <taxon>Sphaerotilaceae</taxon>
        <taxon>Caldimonas</taxon>
    </lineage>
</organism>
<evidence type="ECO:0000313" key="5">
    <source>
        <dbReference type="EMBL" id="PPE67570.1"/>
    </source>
</evidence>
<dbReference type="SUPFAM" id="SSF46785">
    <property type="entry name" value="Winged helix' DNA-binding domain"/>
    <property type="match status" value="1"/>
</dbReference>
<evidence type="ECO:0000256" key="3">
    <source>
        <dbReference type="ARBA" id="ARBA00023163"/>
    </source>
</evidence>
<evidence type="ECO:0000259" key="4">
    <source>
        <dbReference type="PROSITE" id="PS50949"/>
    </source>
</evidence>
<dbReference type="Gene3D" id="1.20.120.530">
    <property type="entry name" value="GntR ligand-binding domain-like"/>
    <property type="match status" value="1"/>
</dbReference>
<keyword evidence="6" id="KW-1185">Reference proteome</keyword>
<comment type="caution">
    <text evidence="5">The sequence shown here is derived from an EMBL/GenBank/DDBJ whole genome shotgun (WGS) entry which is preliminary data.</text>
</comment>
<dbReference type="GO" id="GO:0003700">
    <property type="term" value="F:DNA-binding transcription factor activity"/>
    <property type="evidence" value="ECO:0007669"/>
    <property type="project" value="InterPro"/>
</dbReference>